<evidence type="ECO:0000256" key="1">
    <source>
        <dbReference type="ARBA" id="ARBA00004141"/>
    </source>
</evidence>
<evidence type="ECO:0000256" key="8">
    <source>
        <dbReference type="ARBA" id="ARBA00023303"/>
    </source>
</evidence>
<evidence type="ECO:0000259" key="12">
    <source>
        <dbReference type="SMART" id="SM01053"/>
    </source>
</evidence>
<feature type="transmembrane region" description="Helical" evidence="11">
    <location>
        <begin position="198"/>
        <end position="216"/>
    </location>
</feature>
<organism evidence="13 14">
    <name type="scientific">Tetranychus urticae</name>
    <name type="common">Two-spotted spider mite</name>
    <dbReference type="NCBI Taxonomy" id="32264"/>
    <lineage>
        <taxon>Eukaryota</taxon>
        <taxon>Metazoa</taxon>
        <taxon>Ecdysozoa</taxon>
        <taxon>Arthropoda</taxon>
        <taxon>Chelicerata</taxon>
        <taxon>Arachnida</taxon>
        <taxon>Acari</taxon>
        <taxon>Acariformes</taxon>
        <taxon>Trombidiformes</taxon>
        <taxon>Prostigmata</taxon>
        <taxon>Eleutherengona</taxon>
        <taxon>Raphignathae</taxon>
        <taxon>Tetranychoidea</taxon>
        <taxon>Tetranychidae</taxon>
        <taxon>Tetranychus</taxon>
    </lineage>
</organism>
<dbReference type="InterPro" id="IPR015449">
    <property type="entry name" value="K_chnl_Ca-activ_SK"/>
</dbReference>
<evidence type="ECO:0000313" key="14">
    <source>
        <dbReference type="Proteomes" id="UP000015104"/>
    </source>
</evidence>
<keyword evidence="5 11" id="KW-1133">Transmembrane helix</keyword>
<dbReference type="EnsemblMetazoa" id="tetur14g02390.1">
    <property type="protein sequence ID" value="tetur14g02390.1"/>
    <property type="gene ID" value="tetur14g02390"/>
</dbReference>
<dbReference type="OrthoDB" id="73653at2759"/>
<reference evidence="13" key="2">
    <citation type="submission" date="2015-06" db="UniProtKB">
        <authorList>
            <consortium name="EnsemblMetazoa"/>
        </authorList>
    </citation>
    <scope>IDENTIFICATION</scope>
</reference>
<evidence type="ECO:0000256" key="3">
    <source>
        <dbReference type="ARBA" id="ARBA00022692"/>
    </source>
</evidence>
<feature type="coiled-coil region" evidence="9">
    <location>
        <begin position="479"/>
        <end position="506"/>
    </location>
</feature>
<keyword evidence="3 11" id="KW-0812">Transmembrane</keyword>
<evidence type="ECO:0000256" key="11">
    <source>
        <dbReference type="SAM" id="Phobius"/>
    </source>
</evidence>
<accession>T1KLG8</accession>
<dbReference type="InterPro" id="IPR036122">
    <property type="entry name" value="CaM-bd_dom_sf"/>
</dbReference>
<dbReference type="Gene3D" id="1.10.287.70">
    <property type="match status" value="2"/>
</dbReference>
<feature type="transmembrane region" description="Helical" evidence="11">
    <location>
        <begin position="236"/>
        <end position="256"/>
    </location>
</feature>
<reference evidence="14" key="1">
    <citation type="submission" date="2011-08" db="EMBL/GenBank/DDBJ databases">
        <authorList>
            <person name="Rombauts S."/>
        </authorList>
    </citation>
    <scope>NUCLEOTIDE SEQUENCE</scope>
    <source>
        <strain evidence="14">London</strain>
    </source>
</reference>
<feature type="domain" description="Calmodulin-binding" evidence="12">
    <location>
        <begin position="398"/>
        <end position="474"/>
    </location>
</feature>
<keyword evidence="7 11" id="KW-0472">Membrane</keyword>
<dbReference type="FunFam" id="1.10.287.70:FF:000027">
    <property type="entry name" value="Small conductance calcium-activated potassium channel, isoform O"/>
    <property type="match status" value="1"/>
</dbReference>
<dbReference type="EMBL" id="CAEY01000211">
    <property type="status" value="NOT_ANNOTATED_CDS"/>
    <property type="molecule type" value="Genomic_DNA"/>
</dbReference>
<name>T1KLG8_TETUR</name>
<dbReference type="GO" id="GO:0016286">
    <property type="term" value="F:small conductance calcium-activated potassium channel activity"/>
    <property type="evidence" value="ECO:0007669"/>
    <property type="project" value="InterPro"/>
</dbReference>
<evidence type="ECO:0000256" key="6">
    <source>
        <dbReference type="ARBA" id="ARBA00023065"/>
    </source>
</evidence>
<evidence type="ECO:0000256" key="5">
    <source>
        <dbReference type="ARBA" id="ARBA00022989"/>
    </source>
</evidence>
<evidence type="ECO:0000313" key="13">
    <source>
        <dbReference type="EnsemblMetazoa" id="tetur14g02390.1"/>
    </source>
</evidence>
<gene>
    <name evidence="13" type="primary">107365305</name>
</gene>
<feature type="transmembrane region" description="Helical" evidence="11">
    <location>
        <begin position="120"/>
        <end position="137"/>
    </location>
</feature>
<comment type="subcellular location">
    <subcellularLocation>
        <location evidence="1">Membrane</location>
        <topology evidence="1">Multi-pass membrane protein</topology>
    </subcellularLocation>
</comment>
<dbReference type="Proteomes" id="UP000015104">
    <property type="component" value="Unassembled WGS sequence"/>
</dbReference>
<keyword evidence="2" id="KW-0813">Transport</keyword>
<evidence type="ECO:0000256" key="7">
    <source>
        <dbReference type="ARBA" id="ARBA00023136"/>
    </source>
</evidence>
<dbReference type="SUPFAM" id="SSF81324">
    <property type="entry name" value="Voltage-gated potassium channels"/>
    <property type="match status" value="1"/>
</dbReference>
<dbReference type="OMA" id="GHYRFVW"/>
<dbReference type="FunFam" id="1.10.287.70:FF:000022">
    <property type="entry name" value="Small conductance calcium-activated potassium channel, isoform O"/>
    <property type="match status" value="1"/>
</dbReference>
<feature type="transmembrane region" description="Helical" evidence="11">
    <location>
        <begin position="288"/>
        <end position="311"/>
    </location>
</feature>
<evidence type="ECO:0000256" key="9">
    <source>
        <dbReference type="SAM" id="Coils"/>
    </source>
</evidence>
<keyword evidence="8" id="KW-0407">Ion channel</keyword>
<dbReference type="eggNOG" id="KOG3684">
    <property type="taxonomic scope" value="Eukaryota"/>
</dbReference>
<dbReference type="InterPro" id="IPR013099">
    <property type="entry name" value="K_chnl_dom"/>
</dbReference>
<dbReference type="GO" id="GO:0005516">
    <property type="term" value="F:calmodulin binding"/>
    <property type="evidence" value="ECO:0007669"/>
    <property type="project" value="UniProtKB-KW"/>
</dbReference>
<dbReference type="PRINTS" id="PR01451">
    <property type="entry name" value="SKCHANNEL"/>
</dbReference>
<dbReference type="PANTHER" id="PTHR10153">
    <property type="entry name" value="SMALL CONDUCTANCE CALCIUM-ACTIVATED POTASSIUM CHANNEL"/>
    <property type="match status" value="1"/>
</dbReference>
<keyword evidence="9" id="KW-0175">Coiled coil</keyword>
<keyword evidence="14" id="KW-1185">Reference proteome</keyword>
<evidence type="ECO:0000256" key="4">
    <source>
        <dbReference type="ARBA" id="ARBA00022860"/>
    </source>
</evidence>
<dbReference type="SMART" id="SM01053">
    <property type="entry name" value="CaMBD"/>
    <property type="match status" value="1"/>
</dbReference>
<keyword evidence="6" id="KW-0406">Ion transport</keyword>
<proteinExistence type="predicted"/>
<dbReference type="Pfam" id="PF02888">
    <property type="entry name" value="CaMBD"/>
    <property type="match status" value="1"/>
</dbReference>
<dbReference type="InterPro" id="IPR004178">
    <property type="entry name" value="CaM-bd_dom"/>
</dbReference>
<dbReference type="Pfam" id="PF03530">
    <property type="entry name" value="SK_channel"/>
    <property type="match status" value="1"/>
</dbReference>
<dbReference type="AlphaFoldDB" id="T1KLG8"/>
<feature type="compositionally biased region" description="Low complexity" evidence="10">
    <location>
        <begin position="587"/>
        <end position="609"/>
    </location>
</feature>
<feature type="transmembrane region" description="Helical" evidence="11">
    <location>
        <begin position="157"/>
        <end position="178"/>
    </location>
</feature>
<dbReference type="Pfam" id="PF07885">
    <property type="entry name" value="Ion_trans_2"/>
    <property type="match status" value="1"/>
</dbReference>
<dbReference type="HOGENOM" id="CLU_014617_3_1_1"/>
<dbReference type="KEGG" id="tut:107365305"/>
<feature type="region of interest" description="Disordered" evidence="10">
    <location>
        <begin position="587"/>
        <end position="621"/>
    </location>
</feature>
<evidence type="ECO:0000256" key="2">
    <source>
        <dbReference type="ARBA" id="ARBA00022448"/>
    </source>
</evidence>
<feature type="transmembrane region" description="Helical" evidence="11">
    <location>
        <begin position="331"/>
        <end position="348"/>
    </location>
</feature>
<protein>
    <recommendedName>
        <fullName evidence="12">Calmodulin-binding domain-containing protein</fullName>
    </recommendedName>
</protein>
<dbReference type="GO" id="GO:0016020">
    <property type="term" value="C:membrane"/>
    <property type="evidence" value="ECO:0007669"/>
    <property type="project" value="UniProtKB-SubCell"/>
</dbReference>
<keyword evidence="4" id="KW-0112">Calmodulin-binding</keyword>
<feature type="transmembrane region" description="Helical" evidence="11">
    <location>
        <begin position="360"/>
        <end position="380"/>
    </location>
</feature>
<dbReference type="SUPFAM" id="SSF81327">
    <property type="entry name" value="Small-conductance potassium channel"/>
    <property type="match status" value="1"/>
</dbReference>
<evidence type="ECO:0000256" key="10">
    <source>
        <dbReference type="SAM" id="MobiDB-lite"/>
    </source>
</evidence>
<sequence length="621" mass="68745">MDDYETAGVTAGSLRINGAIRGFRQLRKPITSSTLSIPSTMKHFAHHQQPRQPSRASIIDGLDPSTGLPSSFGVSVSVNGAAPGAGTSISCGGGPIGFHRPNVGYRLGRRKALFEKRKRISDYALVMAIFGIIIMVIENELSSASVYSKASIFSTALKTLITVSTLMLLGFIVTYHALEVQLFMIDNCADDWRIAMTWQRLASIMVELLICAVHPIPGEYFFAWRTKLSNQNRQSLTVQVPLDVILSLPMFLRLYLICRVMLLHSKLFTDASSRSICALQRINFNTRFVLKTLMTICPGTVLMVFMVSLWIIGSWTMRLCERNHDKEHANLLNTMWLTAITFLSVGYGDIVPNTYCGRGIAVTTGLMGAGCTALVVAVIARKLELTRAEKYVHHFMMDTQLTKRLKNSAANVLRETWLIYKHTKLVKKVNPSKIRAHQRKFLLAIYSLRKCKMDQRKLKDNDKTITDMVTTQSSVLEIVSDMNKRQEVLEERVIILEERIGNLQEQLESLPAALSRVIEQTLIPLIQQTLLCPPHQGLNSYQNESPAVNQEVSETVGRCSAVGTGGTSGIGVAQSRHNYLHPNDAASRARSSWSSGSLTSGGTSNRSLLAPIAPKAGSFDT</sequence>